<dbReference type="GO" id="GO:0050660">
    <property type="term" value="F:flavin adenine dinucleotide binding"/>
    <property type="evidence" value="ECO:0007669"/>
    <property type="project" value="TreeGrafter"/>
</dbReference>
<evidence type="ECO:0000256" key="1">
    <source>
        <dbReference type="ARBA" id="ARBA00023002"/>
    </source>
</evidence>
<evidence type="ECO:0000313" key="2">
    <source>
        <dbReference type="EMBL" id="APG91085.1"/>
    </source>
</evidence>
<dbReference type="PRINTS" id="PR00469">
    <property type="entry name" value="PNDRDTASEII"/>
</dbReference>
<dbReference type="InterPro" id="IPR050982">
    <property type="entry name" value="Auxin_biosynth/cation_transpt"/>
</dbReference>
<keyword evidence="1" id="KW-0560">Oxidoreductase</keyword>
<dbReference type="PANTHER" id="PTHR43539:SF78">
    <property type="entry name" value="FLAVIN-CONTAINING MONOOXYGENASE"/>
    <property type="match status" value="1"/>
</dbReference>
<protein>
    <submittedName>
        <fullName evidence="2">FAD dependent oxidoreductase</fullName>
    </submittedName>
</protein>
<dbReference type="KEGG" id="same:SAMCFNEI73_Ch1793"/>
<proteinExistence type="predicted"/>
<dbReference type="Proteomes" id="UP000182306">
    <property type="component" value="Chromosome"/>
</dbReference>
<accession>A0A1L3LLX6</accession>
<dbReference type="Gene3D" id="3.50.50.60">
    <property type="entry name" value="FAD/NAD(P)-binding domain"/>
    <property type="match status" value="2"/>
</dbReference>
<dbReference type="EMBL" id="CP013107">
    <property type="protein sequence ID" value="APG91085.1"/>
    <property type="molecule type" value="Genomic_DNA"/>
</dbReference>
<dbReference type="PANTHER" id="PTHR43539">
    <property type="entry name" value="FLAVIN-BINDING MONOOXYGENASE-LIKE PROTEIN (AFU_ORTHOLOGUE AFUA_4G09220)"/>
    <property type="match status" value="1"/>
</dbReference>
<sequence>MRTSLSLERLGHTTGGREIWARRSPGSIRSRPQSWLNGQLGCDMVDVVFTSSHRATLGGSMNGILDAVVIGAGSAGLGVSYFLKQRALDHEVLERKRIGETWRTQRWDSFRLNSPRIRSLLPGDSYDGPDPWGASTQHDFVIYLESYADRHGLPVRARTPVHEVTGDDRLFEVATPQGRFSARNLVVASGSLNCPMRPHWWGQLPRSLYQLDASNYRNAADLEDGSVLVVGSGQSGGQIAEDLVLAGRSVFLATSRAGRLVRRYRGGDIFNWMTLSGYLDVPREELVLPSGKLPPRALLGATHTISLQSLSAQGIVLLGRFIGAEKNALLFDNDLVDHIRFADESSAEVKRFIDRYIERAGLNAPSAEDDPAEMIERCLPDPPIRSIALSTSNIRSVIWCTGFKGNFQWIQIPGVLDASGQPIHKDGIAAVPGVYFAGLDFATTRKSGTIPGVAEEALRLVNHLTQRADHPA</sequence>
<keyword evidence="3" id="KW-1185">Reference proteome</keyword>
<dbReference type="AlphaFoldDB" id="A0A1L3LLX6"/>
<gene>
    <name evidence="2" type="ORF">SAMCFNEI73_Ch1793</name>
</gene>
<reference evidence="2 3" key="1">
    <citation type="submission" date="2015-10" db="EMBL/GenBank/DDBJ databases">
        <title>Genomic differences between typical nodule nitrogen-fixing rhizobial strains and those coming from bean seeds.</title>
        <authorList>
            <person name="Peralta H."/>
            <person name="Aguilar-Vera A."/>
            <person name="Diaz R."/>
            <person name="Mora Y."/>
            <person name="Martinez-Batallar G."/>
            <person name="Salazar E."/>
            <person name="Vargas-Lagunas C."/>
            <person name="Encarnacion S."/>
            <person name="Girard L."/>
            <person name="Mora J."/>
        </authorList>
    </citation>
    <scope>NUCLEOTIDE SEQUENCE [LARGE SCALE GENOMIC DNA]</scope>
    <source>
        <strain evidence="2 3">CFNEI 73</strain>
    </source>
</reference>
<dbReference type="SUPFAM" id="SSF51905">
    <property type="entry name" value="FAD/NAD(P)-binding domain"/>
    <property type="match status" value="2"/>
</dbReference>
<dbReference type="InterPro" id="IPR036188">
    <property type="entry name" value="FAD/NAD-bd_sf"/>
</dbReference>
<dbReference type="GO" id="GO:0004497">
    <property type="term" value="F:monooxygenase activity"/>
    <property type="evidence" value="ECO:0007669"/>
    <property type="project" value="TreeGrafter"/>
</dbReference>
<name>A0A1L3LLX6_9HYPH</name>
<organism evidence="2 3">
    <name type="scientific">Sinorhizobium americanum</name>
    <dbReference type="NCBI Taxonomy" id="194963"/>
    <lineage>
        <taxon>Bacteria</taxon>
        <taxon>Pseudomonadati</taxon>
        <taxon>Pseudomonadota</taxon>
        <taxon>Alphaproteobacteria</taxon>
        <taxon>Hyphomicrobiales</taxon>
        <taxon>Rhizobiaceae</taxon>
        <taxon>Sinorhizobium/Ensifer group</taxon>
        <taxon>Sinorhizobium</taxon>
    </lineage>
</organism>
<dbReference type="Pfam" id="PF13738">
    <property type="entry name" value="Pyr_redox_3"/>
    <property type="match status" value="1"/>
</dbReference>
<evidence type="ECO:0000313" key="3">
    <source>
        <dbReference type="Proteomes" id="UP000182306"/>
    </source>
</evidence>
<dbReference type="STRING" id="194963.SAMCFNEI73_Ch1793"/>